<proteinExistence type="inferred from homology"/>
<accession>A0A174YNQ1</accession>
<evidence type="ECO:0000313" key="11">
    <source>
        <dbReference type="EMBL" id="CUQ76735.1"/>
    </source>
</evidence>
<dbReference type="Pfam" id="PF04290">
    <property type="entry name" value="DctQ"/>
    <property type="match status" value="1"/>
</dbReference>
<evidence type="ECO:0000256" key="6">
    <source>
        <dbReference type="ARBA" id="ARBA00022989"/>
    </source>
</evidence>
<dbReference type="InterPro" id="IPR055348">
    <property type="entry name" value="DctQ"/>
</dbReference>
<keyword evidence="4" id="KW-0997">Cell inner membrane</keyword>
<feature type="transmembrane region" description="Helical" evidence="9">
    <location>
        <begin position="47"/>
        <end position="65"/>
    </location>
</feature>
<comment type="subcellular location">
    <subcellularLocation>
        <location evidence="1">Cell inner membrane</location>
        <topology evidence="1">Multi-pass membrane protein</topology>
    </subcellularLocation>
</comment>
<evidence type="ECO:0000256" key="2">
    <source>
        <dbReference type="ARBA" id="ARBA00022448"/>
    </source>
</evidence>
<dbReference type="GO" id="GO:0022857">
    <property type="term" value="F:transmembrane transporter activity"/>
    <property type="evidence" value="ECO:0007669"/>
    <property type="project" value="TreeGrafter"/>
</dbReference>
<gene>
    <name evidence="11" type="primary">yiaM_2</name>
    <name evidence="11" type="ORF">ERS852490_01222</name>
</gene>
<evidence type="ECO:0000256" key="4">
    <source>
        <dbReference type="ARBA" id="ARBA00022519"/>
    </source>
</evidence>
<evidence type="ECO:0000256" key="5">
    <source>
        <dbReference type="ARBA" id="ARBA00022692"/>
    </source>
</evidence>
<dbReference type="OrthoDB" id="9814265at2"/>
<evidence type="ECO:0000259" key="10">
    <source>
        <dbReference type="Pfam" id="PF04290"/>
    </source>
</evidence>
<dbReference type="AlphaFoldDB" id="A0A174YNQ1"/>
<evidence type="ECO:0000313" key="12">
    <source>
        <dbReference type="Proteomes" id="UP000095621"/>
    </source>
</evidence>
<dbReference type="InterPro" id="IPR007387">
    <property type="entry name" value="TRAP_DctQ"/>
</dbReference>
<evidence type="ECO:0000256" key="3">
    <source>
        <dbReference type="ARBA" id="ARBA00022475"/>
    </source>
</evidence>
<feature type="transmembrane region" description="Helical" evidence="9">
    <location>
        <begin position="12"/>
        <end position="32"/>
    </location>
</feature>
<evidence type="ECO:0000256" key="1">
    <source>
        <dbReference type="ARBA" id="ARBA00004429"/>
    </source>
</evidence>
<dbReference type="GO" id="GO:0005886">
    <property type="term" value="C:plasma membrane"/>
    <property type="evidence" value="ECO:0007669"/>
    <property type="project" value="UniProtKB-SubCell"/>
</dbReference>
<keyword evidence="3" id="KW-1003">Cell membrane</keyword>
<evidence type="ECO:0000256" key="8">
    <source>
        <dbReference type="ARBA" id="ARBA00038436"/>
    </source>
</evidence>
<dbReference type="EMBL" id="CZBU01000002">
    <property type="protein sequence ID" value="CUQ76735.1"/>
    <property type="molecule type" value="Genomic_DNA"/>
</dbReference>
<feature type="domain" description="Tripartite ATP-independent periplasmic transporters DctQ component" evidence="10">
    <location>
        <begin position="23"/>
        <end position="149"/>
    </location>
</feature>
<feature type="transmembrane region" description="Helical" evidence="9">
    <location>
        <begin position="86"/>
        <end position="108"/>
    </location>
</feature>
<evidence type="ECO:0000256" key="9">
    <source>
        <dbReference type="SAM" id="Phobius"/>
    </source>
</evidence>
<comment type="similarity">
    <text evidence="8">Belongs to the TRAP transporter small permease family.</text>
</comment>
<evidence type="ECO:0000256" key="7">
    <source>
        <dbReference type="ARBA" id="ARBA00023136"/>
    </source>
</evidence>
<dbReference type="GO" id="GO:0015740">
    <property type="term" value="P:C4-dicarboxylate transport"/>
    <property type="evidence" value="ECO:0007669"/>
    <property type="project" value="TreeGrafter"/>
</dbReference>
<keyword evidence="6 9" id="KW-1133">Transmembrane helix</keyword>
<dbReference type="PANTHER" id="PTHR35011:SF2">
    <property type="entry name" value="2,3-DIKETO-L-GULONATE TRAP TRANSPORTER SMALL PERMEASE PROTEIN YIAM"/>
    <property type="match status" value="1"/>
</dbReference>
<keyword evidence="5 9" id="KW-0812">Transmembrane</keyword>
<organism evidence="11 12">
    <name type="scientific">Lachnospira eligens</name>
    <dbReference type="NCBI Taxonomy" id="39485"/>
    <lineage>
        <taxon>Bacteria</taxon>
        <taxon>Bacillati</taxon>
        <taxon>Bacillota</taxon>
        <taxon>Clostridia</taxon>
        <taxon>Lachnospirales</taxon>
        <taxon>Lachnospiraceae</taxon>
        <taxon>Lachnospira</taxon>
    </lineage>
</organism>
<reference evidence="11 12" key="1">
    <citation type="submission" date="2015-09" db="EMBL/GenBank/DDBJ databases">
        <authorList>
            <consortium name="Pathogen Informatics"/>
        </authorList>
    </citation>
    <scope>NUCLEOTIDE SEQUENCE [LARGE SCALE GENOMIC DNA]</scope>
    <source>
        <strain evidence="11 12">2789STDY5834875</strain>
    </source>
</reference>
<sequence length="157" mass="17714">MTAAKKVLDKITSYSSVVIFIAMVLMVTYQVIARYFFKSPSSVTEVLTRYCFVWLIIISATYMFGQREHINISVIKDKLPKTPKMIVSIIIELVTICFAGLVMVYGGFTIAKMNLVQLDTILHIPTGVIYSIIPICGVIIIFYSIYNIGLELKTNKQ</sequence>
<keyword evidence="7 9" id="KW-0472">Membrane</keyword>
<dbReference type="Proteomes" id="UP000095621">
    <property type="component" value="Unassembled WGS sequence"/>
</dbReference>
<keyword evidence="2" id="KW-0813">Transport</keyword>
<feature type="transmembrane region" description="Helical" evidence="9">
    <location>
        <begin position="128"/>
        <end position="146"/>
    </location>
</feature>
<name>A0A174YNQ1_9FIRM</name>
<dbReference type="RefSeq" id="WP_055215330.1">
    <property type="nucleotide sequence ID" value="NZ_CZBU01000002.1"/>
</dbReference>
<dbReference type="PANTHER" id="PTHR35011">
    <property type="entry name" value="2,3-DIKETO-L-GULONATE TRAP TRANSPORTER SMALL PERMEASE PROTEIN YIAM"/>
    <property type="match status" value="1"/>
</dbReference>
<protein>
    <submittedName>
        <fullName evidence="11">2,3-diketo-L-gulonate TRAP transporter small permease protein yiaM</fullName>
    </submittedName>
</protein>